<accession>A0A1S2LM09</accession>
<dbReference type="RefSeq" id="WP_071313029.1">
    <property type="nucleotide sequence ID" value="NZ_MLQQ01000017.1"/>
</dbReference>
<protein>
    <recommendedName>
        <fullName evidence="3">Methyl-accepting transducer domain-containing protein</fullName>
    </recommendedName>
</protein>
<dbReference type="Pfam" id="PF00015">
    <property type="entry name" value="MCPsignal"/>
    <property type="match status" value="1"/>
</dbReference>
<dbReference type="AlphaFoldDB" id="A0A1S2LM09"/>
<dbReference type="InterPro" id="IPR004089">
    <property type="entry name" value="MCPsignal_dom"/>
</dbReference>
<keyword evidence="1 2" id="KW-0807">Transducer</keyword>
<gene>
    <name evidence="4" type="ORF">BKP35_09060</name>
</gene>
<dbReference type="Gene3D" id="1.10.287.950">
    <property type="entry name" value="Methyl-accepting chemotaxis protein"/>
    <property type="match status" value="1"/>
</dbReference>
<evidence type="ECO:0000313" key="5">
    <source>
        <dbReference type="Proteomes" id="UP000180098"/>
    </source>
</evidence>
<comment type="caution">
    <text evidence="4">The sequence shown here is derived from an EMBL/GenBank/DDBJ whole genome shotgun (WGS) entry which is preliminary data.</text>
</comment>
<name>A0A1S2LM09_9BACI</name>
<organism evidence="4 5">
    <name type="scientific">Anaerobacillus arseniciselenatis</name>
    <dbReference type="NCBI Taxonomy" id="85682"/>
    <lineage>
        <taxon>Bacteria</taxon>
        <taxon>Bacillati</taxon>
        <taxon>Bacillota</taxon>
        <taxon>Bacilli</taxon>
        <taxon>Bacillales</taxon>
        <taxon>Bacillaceae</taxon>
        <taxon>Anaerobacillus</taxon>
    </lineage>
</organism>
<dbReference type="GO" id="GO:0016020">
    <property type="term" value="C:membrane"/>
    <property type="evidence" value="ECO:0007669"/>
    <property type="project" value="InterPro"/>
</dbReference>
<evidence type="ECO:0000313" key="4">
    <source>
        <dbReference type="EMBL" id="OIJ13374.1"/>
    </source>
</evidence>
<dbReference type="PANTHER" id="PTHR32089">
    <property type="entry name" value="METHYL-ACCEPTING CHEMOTAXIS PROTEIN MCPB"/>
    <property type="match status" value="1"/>
</dbReference>
<dbReference type="SUPFAM" id="SSF58104">
    <property type="entry name" value="Methyl-accepting chemotaxis protein (MCP) signaling domain"/>
    <property type="match status" value="1"/>
</dbReference>
<evidence type="ECO:0000256" key="2">
    <source>
        <dbReference type="PROSITE-ProRule" id="PRU00284"/>
    </source>
</evidence>
<feature type="domain" description="Methyl-accepting transducer" evidence="3">
    <location>
        <begin position="1"/>
        <end position="125"/>
    </location>
</feature>
<dbReference type="PROSITE" id="PS50111">
    <property type="entry name" value="CHEMOTAXIS_TRANSDUC_2"/>
    <property type="match status" value="1"/>
</dbReference>
<dbReference type="PANTHER" id="PTHR32089:SF112">
    <property type="entry name" value="LYSOZYME-LIKE PROTEIN-RELATED"/>
    <property type="match status" value="1"/>
</dbReference>
<dbReference type="GO" id="GO:0007165">
    <property type="term" value="P:signal transduction"/>
    <property type="evidence" value="ECO:0007669"/>
    <property type="project" value="UniProtKB-KW"/>
</dbReference>
<proteinExistence type="predicted"/>
<sequence>MAEQTNLLALNAAIKSARAGEAGKGFAVVADEVRKLANQSKNSTTKIQDLIREIQNGISEIVEDTKTSGNEVDLMVHQVIGTEENINDIEKATGNIKVQIQEIQQVINDLSQSSSQIKDSVTNTSAVLEETKAGNQEIAESTVQQSSTMQQLSAMSNELKGLSNKLDHVVKSFKVV</sequence>
<reference evidence="4 5" key="1">
    <citation type="submission" date="2016-10" db="EMBL/GenBank/DDBJ databases">
        <title>Draft genome sequences of four alkaliphilic bacteria belonging to the Anaerobacillus genus.</title>
        <authorList>
            <person name="Bassil N.M."/>
            <person name="Lloyd J.R."/>
        </authorList>
    </citation>
    <scope>NUCLEOTIDE SEQUENCE [LARGE SCALE GENOMIC DNA]</scope>
    <source>
        <strain evidence="4 5">DSM 15340</strain>
    </source>
</reference>
<evidence type="ECO:0000259" key="3">
    <source>
        <dbReference type="PROSITE" id="PS50111"/>
    </source>
</evidence>
<dbReference type="SMART" id="SM00283">
    <property type="entry name" value="MA"/>
    <property type="match status" value="1"/>
</dbReference>
<dbReference type="EMBL" id="MLQQ01000017">
    <property type="protein sequence ID" value="OIJ13374.1"/>
    <property type="molecule type" value="Genomic_DNA"/>
</dbReference>
<keyword evidence="5" id="KW-1185">Reference proteome</keyword>
<evidence type="ECO:0000256" key="1">
    <source>
        <dbReference type="ARBA" id="ARBA00023224"/>
    </source>
</evidence>
<dbReference type="Proteomes" id="UP000180098">
    <property type="component" value="Unassembled WGS sequence"/>
</dbReference>